<feature type="compositionally biased region" description="Low complexity" evidence="1">
    <location>
        <begin position="125"/>
        <end position="134"/>
    </location>
</feature>
<protein>
    <submittedName>
        <fullName evidence="2">Uncharacterized protein</fullName>
    </submittedName>
</protein>
<dbReference type="Proteomes" id="UP000594262">
    <property type="component" value="Unplaced"/>
</dbReference>
<dbReference type="EnsemblMetazoa" id="CLYHEMT020189.1">
    <property type="protein sequence ID" value="CLYHEMP020189.1"/>
    <property type="gene ID" value="CLYHEMG020189"/>
</dbReference>
<evidence type="ECO:0000313" key="2">
    <source>
        <dbReference type="EnsemblMetazoa" id="CLYHEMP020189.1"/>
    </source>
</evidence>
<proteinExistence type="predicted"/>
<dbReference type="AlphaFoldDB" id="A0A7M6DPF8"/>
<dbReference type="OrthoDB" id="10625765at2759"/>
<feature type="compositionally biased region" description="Polar residues" evidence="1">
    <location>
        <begin position="205"/>
        <end position="218"/>
    </location>
</feature>
<evidence type="ECO:0000313" key="3">
    <source>
        <dbReference type="Proteomes" id="UP000594262"/>
    </source>
</evidence>
<reference evidence="2" key="1">
    <citation type="submission" date="2021-01" db="UniProtKB">
        <authorList>
            <consortium name="EnsemblMetazoa"/>
        </authorList>
    </citation>
    <scope>IDENTIFICATION</scope>
</reference>
<sequence length="450" mass="51974">MKNLVTLAKSGGNSERKFDITKSVRKSKSISYDRQFDPFIEDINIKLQGFCLYTEHKPATKKIIHDCNSNNLSLTGNTRKSNLKRLHSWNKEFSKKLQHLEENLPKSDDLIDTLREQVQQSHALSISSTTTTTSTKKHKRTKSLSTPTPTDENRKEFNFPSAPINEQPETSNRRRRISTEFRQRLSDLPTPLRKLSTPAPLRKLSTPSLQRKTSESKNSSPIEYIDFGACFSPDEMKSFNQVIDKLATTLRNTNNTAHRRYSNISETISHSLKEPAKKYYSLRKRRKSNEFTPRKNLDLDIFDGNNSLNESETEDKTTSTLDVSLNREKLDENLVELDDVSFSQNVWYYGEFDVDFTDIEDKDLLQAKCGTILARVDSYGDVVYSLTYRINDDIIPASFPCQNNRFCLDFTDPTQPRFTSAKFLIAYLIEQKILERVTFSWLIENCDNFC</sequence>
<dbReference type="SUPFAM" id="SSF55550">
    <property type="entry name" value="SH2 domain"/>
    <property type="match status" value="1"/>
</dbReference>
<accession>A0A7M6DPF8</accession>
<dbReference type="InterPro" id="IPR036860">
    <property type="entry name" value="SH2_dom_sf"/>
</dbReference>
<keyword evidence="3" id="KW-1185">Reference proteome</keyword>
<evidence type="ECO:0000256" key="1">
    <source>
        <dbReference type="SAM" id="MobiDB-lite"/>
    </source>
</evidence>
<feature type="region of interest" description="Disordered" evidence="1">
    <location>
        <begin position="121"/>
        <end position="218"/>
    </location>
</feature>
<name>A0A7M6DPF8_9CNID</name>
<organism evidence="2 3">
    <name type="scientific">Clytia hemisphaerica</name>
    <dbReference type="NCBI Taxonomy" id="252671"/>
    <lineage>
        <taxon>Eukaryota</taxon>
        <taxon>Metazoa</taxon>
        <taxon>Cnidaria</taxon>
        <taxon>Hydrozoa</taxon>
        <taxon>Hydroidolina</taxon>
        <taxon>Leptothecata</taxon>
        <taxon>Obeliida</taxon>
        <taxon>Clytiidae</taxon>
        <taxon>Clytia</taxon>
    </lineage>
</organism>